<accession>Q98PP9</accession>
<reference evidence="2 3" key="1">
    <citation type="journal article" date="2001" name="Nucleic Acids Res.">
        <title>The complete genome sequence of the murine respiratory pathogen Mycoplasma pulmonis.</title>
        <authorList>
            <person name="Chambaud I."/>
            <person name="Heilig R."/>
            <person name="Ferris S."/>
            <person name="Barbe V."/>
            <person name="Samson D."/>
            <person name="Galisson F."/>
            <person name="Moszer I."/>
            <person name="Dybvig K."/>
            <person name="Wroblewski H."/>
            <person name="Viari A."/>
            <person name="Rocha E.P.C."/>
            <person name="Blanchard A."/>
        </authorList>
    </citation>
    <scope>NUCLEOTIDE SEQUENCE [LARGE SCALE GENOMIC DNA]</scope>
    <source>
        <strain evidence="2 3">UAB CTIP</strain>
    </source>
</reference>
<name>Q98PP9_MYCPU</name>
<dbReference type="KEGG" id="mpu:MYPU_6700"/>
<dbReference type="RefSeq" id="WP_010925471.1">
    <property type="nucleotide sequence ID" value="NC_002771.1"/>
</dbReference>
<evidence type="ECO:0000259" key="1">
    <source>
        <dbReference type="Pfam" id="PF04200"/>
    </source>
</evidence>
<feature type="domain" description="Lipoprotein-associated type-17" evidence="1">
    <location>
        <begin position="449"/>
        <end position="532"/>
    </location>
</feature>
<evidence type="ECO:0000313" key="2">
    <source>
        <dbReference type="EMBL" id="CAC13843.1"/>
    </source>
</evidence>
<evidence type="ECO:0000313" key="3">
    <source>
        <dbReference type="Proteomes" id="UP000000528"/>
    </source>
</evidence>
<feature type="domain" description="Lipoprotein-associated type-17" evidence="1">
    <location>
        <begin position="154"/>
        <end position="215"/>
    </location>
</feature>
<gene>
    <name evidence="2" type="ordered locus">MYPU_6700</name>
</gene>
<dbReference type="InterPro" id="IPR007326">
    <property type="entry name" value="Lipoprotein-assoc_dom"/>
</dbReference>
<dbReference type="EMBL" id="AL445565">
    <property type="protein sequence ID" value="CAC13843.1"/>
    <property type="molecule type" value="Genomic_DNA"/>
</dbReference>
<dbReference type="Proteomes" id="UP000000528">
    <property type="component" value="Chromosome"/>
</dbReference>
<dbReference type="AlphaFoldDB" id="Q98PP9"/>
<keyword evidence="3" id="KW-1185">Reference proteome</keyword>
<protein>
    <recommendedName>
        <fullName evidence="1">Lipoprotein-associated type-17 domain-containing protein</fullName>
    </recommendedName>
</protein>
<dbReference type="BioCyc" id="MPUL272635:G1GT6-680-MONOMER"/>
<dbReference type="HOGENOM" id="CLU_423250_0_0_14"/>
<feature type="domain" description="Lipoprotein-associated type-17" evidence="1">
    <location>
        <begin position="350"/>
        <end position="433"/>
    </location>
</feature>
<sequence length="647" mass="75212">MAIRKPSIKIFWISSLTFLVFAASAGLYFVSKTSQNKTLQTFEPRKINFENRLEKHQSLNELLDEAKMLFEQDKKNNLKSFSVNDFFHKKIQRINLLKTNEKIFFSVDKKFTKLYYQIFVDNLLSKKSQINEIENSQTTEHARYALRFIDPEASAQKYLASSVSESQLKVIGLENNKESQIDILKRVVSINKVYANDLTGELIAEVFIDPIEEKTQIHNFIHLKMSGLRKENFLAEKFQENFLLKLKNSNDFKTSDKDFVNLINSQDQLASKLNLLRNYYDLSEIEKDYRIEVNKVELVDSKLILNFNLQTNLKKPIASFGQLEAKEYLSKKNISINLESFSKNRISDKIESVLKNFKLRAKTKTLKVKPSEITSIDVLSQYFHIPISINDVKVQLELLKDSINDDLDYIEANLTLSYGQITKGQKIQINGFYSNLKEKVELFSSQDLFKNKPVNDILPSELTNENLSSYFELSSSIDNFKNYSLELYRKQEDNSFVLNDKTGEALVQVVLSKNVNGIKQQAKKAIKLSNLKMSIEHFNNLIDKNTNLVKLKENKNLSNISFETLSFDKTKENNFFDLFQINTDIAKDLKNYKVSIVESIEEIKNIYPNRKLFEINSEQKSLSVFLKFEKEGQDKLILPYKIKWSKT</sequence>
<proteinExistence type="predicted"/>
<dbReference type="Pfam" id="PF04200">
    <property type="entry name" value="Lipoprotein_17"/>
    <property type="match status" value="3"/>
</dbReference>
<organism evidence="3">
    <name type="scientific">Mycoplasmopsis pulmonis (strain UAB CTIP)</name>
    <name type="common">Mycoplasma pulmonis</name>
    <dbReference type="NCBI Taxonomy" id="272635"/>
    <lineage>
        <taxon>Bacteria</taxon>
        <taxon>Bacillati</taxon>
        <taxon>Mycoplasmatota</taxon>
        <taxon>Mycoplasmoidales</taxon>
        <taxon>Metamycoplasmataceae</taxon>
        <taxon>Mycoplasmopsis</taxon>
    </lineage>
</organism>
<dbReference type="PIR" id="F90595">
    <property type="entry name" value="F90595"/>
</dbReference>